<feature type="active site" evidence="4">
    <location>
        <position position="21"/>
    </location>
</feature>
<comment type="catalytic activity">
    <reaction evidence="3 4">
        <text>[thioredoxin]-disulfide + L-methionine + H2O = L-methionine (S)-S-oxide + [thioredoxin]-dithiol</text>
        <dbReference type="Rhea" id="RHEA:19993"/>
        <dbReference type="Rhea" id="RHEA-COMP:10698"/>
        <dbReference type="Rhea" id="RHEA-COMP:10700"/>
        <dbReference type="ChEBI" id="CHEBI:15377"/>
        <dbReference type="ChEBI" id="CHEBI:29950"/>
        <dbReference type="ChEBI" id="CHEBI:50058"/>
        <dbReference type="ChEBI" id="CHEBI:57844"/>
        <dbReference type="ChEBI" id="CHEBI:58772"/>
        <dbReference type="EC" id="1.8.4.11"/>
    </reaction>
</comment>
<dbReference type="STRING" id="1835254.CL55_00005700"/>
<dbReference type="KEGG" id="pdq:CL55_00005700"/>
<dbReference type="EMBL" id="CP007501">
    <property type="protein sequence ID" value="AKD24903.1"/>
    <property type="molecule type" value="Genomic_DNA"/>
</dbReference>
<dbReference type="Gene3D" id="3.30.1060.10">
    <property type="entry name" value="Peptide methionine sulphoxide reductase MsrA"/>
    <property type="match status" value="1"/>
</dbReference>
<dbReference type="AlphaFoldDB" id="A0A0E3V0U6"/>
<dbReference type="PANTHER" id="PTHR43774:SF1">
    <property type="entry name" value="PEPTIDE METHIONINE SULFOXIDE REDUCTASE MSRA 2"/>
    <property type="match status" value="1"/>
</dbReference>
<dbReference type="GO" id="GO:0008113">
    <property type="term" value="F:peptide-methionine (S)-S-oxide reductase activity"/>
    <property type="evidence" value="ECO:0007669"/>
    <property type="project" value="UniProtKB-UniRule"/>
</dbReference>
<dbReference type="OrthoDB" id="4174719at2"/>
<dbReference type="GO" id="GO:0033744">
    <property type="term" value="F:L-methionine:thioredoxin-disulfide S-oxidoreductase activity"/>
    <property type="evidence" value="ECO:0007669"/>
    <property type="project" value="RHEA"/>
</dbReference>
<evidence type="ECO:0000259" key="5">
    <source>
        <dbReference type="Pfam" id="PF01625"/>
    </source>
</evidence>
<feature type="domain" description="Peptide methionine sulphoxide reductase MsrA" evidence="5">
    <location>
        <begin position="15"/>
        <end position="166"/>
    </location>
</feature>
<dbReference type="Pfam" id="PF01625">
    <property type="entry name" value="PMSR"/>
    <property type="match status" value="1"/>
</dbReference>
<comment type="catalytic activity">
    <reaction evidence="2 4">
        <text>L-methionyl-[protein] + [thioredoxin]-disulfide + H2O = L-methionyl-(S)-S-oxide-[protein] + [thioredoxin]-dithiol</text>
        <dbReference type="Rhea" id="RHEA:14217"/>
        <dbReference type="Rhea" id="RHEA-COMP:10698"/>
        <dbReference type="Rhea" id="RHEA-COMP:10700"/>
        <dbReference type="Rhea" id="RHEA-COMP:12313"/>
        <dbReference type="Rhea" id="RHEA-COMP:12315"/>
        <dbReference type="ChEBI" id="CHEBI:15377"/>
        <dbReference type="ChEBI" id="CHEBI:16044"/>
        <dbReference type="ChEBI" id="CHEBI:29950"/>
        <dbReference type="ChEBI" id="CHEBI:44120"/>
        <dbReference type="ChEBI" id="CHEBI:50058"/>
        <dbReference type="EC" id="1.8.4.11"/>
    </reaction>
</comment>
<reference evidence="6 7" key="1">
    <citation type="submission" date="2014-03" db="EMBL/GenBank/DDBJ databases">
        <title>Genome of Polynucleobacter strain MWH-MoK4.</title>
        <authorList>
            <person name="Hahn M.W."/>
        </authorList>
    </citation>
    <scope>NUCLEOTIDE SEQUENCE [LARGE SCALE GENOMIC DNA]</scope>
    <source>
        <strain evidence="6 7">MWH-MoK4</strain>
    </source>
</reference>
<organism evidence="6 7">
    <name type="scientific">Polynucleobacter duraquae</name>
    <dbReference type="NCBI Taxonomy" id="1835254"/>
    <lineage>
        <taxon>Bacteria</taxon>
        <taxon>Pseudomonadati</taxon>
        <taxon>Pseudomonadota</taxon>
        <taxon>Betaproteobacteria</taxon>
        <taxon>Burkholderiales</taxon>
        <taxon>Burkholderiaceae</taxon>
        <taxon>Polynucleobacter</taxon>
    </lineage>
</organism>
<dbReference type="RefSeq" id="WP_046329786.1">
    <property type="nucleotide sequence ID" value="NZ_CP007501.1"/>
</dbReference>
<dbReference type="SUPFAM" id="SSF55068">
    <property type="entry name" value="Peptide methionine sulfoxide reductase"/>
    <property type="match status" value="1"/>
</dbReference>
<dbReference type="Proteomes" id="UP000061135">
    <property type="component" value="Chromosome"/>
</dbReference>
<gene>
    <name evidence="4" type="primary">msrA</name>
    <name evidence="6" type="ORF">CL55_00005700</name>
</gene>
<keyword evidence="7" id="KW-1185">Reference proteome</keyword>
<evidence type="ECO:0000256" key="1">
    <source>
        <dbReference type="ARBA" id="ARBA00023002"/>
    </source>
</evidence>
<dbReference type="InterPro" id="IPR036509">
    <property type="entry name" value="Met_Sox_Rdtase_MsrA_sf"/>
</dbReference>
<sequence>MNETILKNHQTLERATLGGGCFWCLEAVYQQISGVSAVVSGYAGGVMPNPDYDSICSGQTGHAEIVDIYFDPAIVSYRDLLEIFFVIHDPTTLNYQGNDRGIQYRSVIFTHGDSQTATAHEIVKELEDAKIYSNPIVTQIDMAPVIYPAEEYHQNYFRQHPGQGYCMAVVAPKLAKFRAKFQSLIAPEFR</sequence>
<dbReference type="PANTHER" id="PTHR43774">
    <property type="entry name" value="PEPTIDE METHIONINE SULFOXIDE REDUCTASE"/>
    <property type="match status" value="1"/>
</dbReference>
<dbReference type="NCBIfam" id="TIGR00401">
    <property type="entry name" value="msrA"/>
    <property type="match status" value="1"/>
</dbReference>
<comment type="similarity">
    <text evidence="4">Belongs to the MsrA Met sulfoxide reductase family.</text>
</comment>
<dbReference type="PATRIC" id="fig|576611.7.peg.577"/>
<accession>A0A0E3V0U6</accession>
<evidence type="ECO:0000313" key="7">
    <source>
        <dbReference type="Proteomes" id="UP000061135"/>
    </source>
</evidence>
<evidence type="ECO:0000256" key="2">
    <source>
        <dbReference type="ARBA" id="ARBA00047806"/>
    </source>
</evidence>
<name>A0A0E3V0U6_9BURK</name>
<keyword evidence="1 4" id="KW-0560">Oxidoreductase</keyword>
<proteinExistence type="inferred from homology"/>
<dbReference type="HAMAP" id="MF_01401">
    <property type="entry name" value="MsrA"/>
    <property type="match status" value="1"/>
</dbReference>
<comment type="function">
    <text evidence="4">Has an important function as a repair enzyme for proteins that have been inactivated by oxidation. Catalyzes the reversible oxidation-reduction of methionine sulfoxide in proteins to methionine.</text>
</comment>
<protein>
    <recommendedName>
        <fullName evidence="4">Peptide methionine sulfoxide reductase MsrA</fullName>
        <shortName evidence="4">Protein-methionine-S-oxide reductase</shortName>
        <ecNumber evidence="4">1.8.4.11</ecNumber>
    </recommendedName>
    <alternativeName>
        <fullName evidence="4">Peptide-methionine (S)-S-oxide reductase</fullName>
        <shortName evidence="4">Peptide Met(O) reductase</shortName>
    </alternativeName>
</protein>
<evidence type="ECO:0000313" key="6">
    <source>
        <dbReference type="EMBL" id="AKD24903.1"/>
    </source>
</evidence>
<dbReference type="InterPro" id="IPR002569">
    <property type="entry name" value="Met_Sox_Rdtase_MsrA_dom"/>
</dbReference>
<dbReference type="EC" id="1.8.4.11" evidence="4"/>
<evidence type="ECO:0000256" key="3">
    <source>
        <dbReference type="ARBA" id="ARBA00048782"/>
    </source>
</evidence>
<dbReference type="HOGENOM" id="CLU_031040_10_0_4"/>
<evidence type="ECO:0000256" key="4">
    <source>
        <dbReference type="HAMAP-Rule" id="MF_01401"/>
    </source>
</evidence>